<dbReference type="InterPro" id="IPR032830">
    <property type="entry name" value="XPB/Ssl2_N"/>
</dbReference>
<dbReference type="Proteomes" id="UP000634308">
    <property type="component" value="Unassembled WGS sequence"/>
</dbReference>
<evidence type="ECO:0000313" key="3">
    <source>
        <dbReference type="Proteomes" id="UP000634308"/>
    </source>
</evidence>
<reference evidence="3" key="1">
    <citation type="journal article" date="2019" name="Int. J. Syst. Evol. Microbiol.">
        <title>The Global Catalogue of Microorganisms (GCM) 10K type strain sequencing project: providing services to taxonomists for standard genome sequencing and annotation.</title>
        <authorList>
            <consortium name="The Broad Institute Genomics Platform"/>
            <consortium name="The Broad Institute Genome Sequencing Center for Infectious Disease"/>
            <person name="Wu L."/>
            <person name="Ma J."/>
        </authorList>
    </citation>
    <scope>NUCLEOTIDE SEQUENCE [LARGE SCALE GENOMIC DNA]</scope>
    <source>
        <strain evidence="3">JCM 31404</strain>
    </source>
</reference>
<organism evidence="2 3">
    <name type="scientific">Deinococcus seoulensis</name>
    <dbReference type="NCBI Taxonomy" id="1837379"/>
    <lineage>
        <taxon>Bacteria</taxon>
        <taxon>Thermotogati</taxon>
        <taxon>Deinococcota</taxon>
        <taxon>Deinococci</taxon>
        <taxon>Deinococcales</taxon>
        <taxon>Deinococcaceae</taxon>
        <taxon>Deinococcus</taxon>
    </lineage>
</organism>
<gene>
    <name evidence="2" type="ORF">GCM10008959_40140</name>
</gene>
<evidence type="ECO:0000259" key="1">
    <source>
        <dbReference type="Pfam" id="PF13625"/>
    </source>
</evidence>
<keyword evidence="3" id="KW-1185">Reference proteome</keyword>
<accession>A0ABQ2RWK4</accession>
<proteinExistence type="predicted"/>
<dbReference type="EMBL" id="BMQM01000052">
    <property type="protein sequence ID" value="GGR74965.1"/>
    <property type="molecule type" value="Genomic_DNA"/>
</dbReference>
<dbReference type="RefSeq" id="WP_189066772.1">
    <property type="nucleotide sequence ID" value="NZ_BMQM01000052.1"/>
</dbReference>
<name>A0ABQ2RWK4_9DEIO</name>
<dbReference type="Pfam" id="PF13625">
    <property type="entry name" value="Helicase_C_3"/>
    <property type="match status" value="1"/>
</dbReference>
<evidence type="ECO:0000313" key="2">
    <source>
        <dbReference type="EMBL" id="GGR74965.1"/>
    </source>
</evidence>
<sequence>MSGGADQGPFTKANAKVAMDAVAGLEERKAQDFDDSISRLPRPYQQRIAARYSGEKIGSGARAAEVIGQVRSSPERLRKLVASLSVMERAALNEVARQGGFMDGWDLHVFLRLRDLRGDPRVFGSPKGRVGDFSVSEFTGAAALWELLTGGLLLPEALPNVWMQSYYSQFEPLGRLPSRVLLDPRLRPLLPPEPAPPITAPPTEVPAAPGQTDLTPLRLLEVLRGVRLHPLAVTKTGTISRASLKNLARSVTAVDDLEGWVIAALNLGLMIREGDRVTVTAQAERHLTTLDPARLRAVLSGPGGHVQPEDARASFNSVTVVRRLLGAVLRALPHATTQAEVIRLTRLVTPPELLGSRPGQSARPDALDRWVAVALRGQLSTAGLVHVSGEGPESAVTPAHLMTPPAPSGPAWILQPNFDLLVYPANLTPQQWPLLAAAEAVRFDGQTASYRLTRQSVYAALESGLNLPDLLTGLQAGSATPLAPGVQRSLEDWAARRDRLTLHRAATLLEYPTPAERAAALKKLGGTPVGERFLLPPDTNFKLPSGTPVLLADAPPTATFSFNPDGSFRADGSVDLHARGMLRGRVTTRPDGRLELRPTPPGALPASFLPDLEARVKGRLPGALRLQLGVWSGQTPPPSLASVALLSHPQAAALAAHPRLKGLIGPVIGPNLFTVDAANVDAVRRALDTLGLSPTTDLAVPENPSAELTIMDDTRQKRAFLERAIEAGQRVLVQYNVEKYVGWSGQPSAGRSVLEELEPLSIERGSGNTPYLNARLVGEPGKGRGAQASRDRHIRIQYVTGMALR</sequence>
<feature type="domain" description="Helicase XPB/Ssl2 N-terminal" evidence="1">
    <location>
        <begin position="414"/>
        <end position="521"/>
    </location>
</feature>
<protein>
    <recommendedName>
        <fullName evidence="1">Helicase XPB/Ssl2 N-terminal domain-containing protein</fullName>
    </recommendedName>
</protein>
<comment type="caution">
    <text evidence="2">The sequence shown here is derived from an EMBL/GenBank/DDBJ whole genome shotgun (WGS) entry which is preliminary data.</text>
</comment>